<dbReference type="SMART" id="SM00185">
    <property type="entry name" value="ARM"/>
    <property type="match status" value="3"/>
</dbReference>
<keyword evidence="5" id="KW-0539">Nucleus</keyword>
<evidence type="ECO:0000256" key="2">
    <source>
        <dbReference type="ARBA" id="ARBA00004496"/>
    </source>
</evidence>
<evidence type="ECO:0000313" key="6">
    <source>
        <dbReference type="EMBL" id="EPY51435.1"/>
    </source>
</evidence>
<dbReference type="GO" id="GO:0005737">
    <property type="term" value="C:cytoplasm"/>
    <property type="evidence" value="ECO:0007669"/>
    <property type="project" value="UniProtKB-SubCell"/>
</dbReference>
<dbReference type="EMBL" id="KE546991">
    <property type="protein sequence ID" value="EPY51435.1"/>
    <property type="molecule type" value="Genomic_DNA"/>
</dbReference>
<dbReference type="eggNOG" id="KOG1293">
    <property type="taxonomic scope" value="Eukaryota"/>
</dbReference>
<dbReference type="GO" id="GO:0043161">
    <property type="term" value="P:proteasome-mediated ubiquitin-dependent protein catabolic process"/>
    <property type="evidence" value="ECO:0007669"/>
    <property type="project" value="TreeGrafter"/>
</dbReference>
<dbReference type="Gene3D" id="1.25.10.10">
    <property type="entry name" value="Leucine-rich Repeat Variant"/>
    <property type="match status" value="2"/>
</dbReference>
<dbReference type="Proteomes" id="UP000015464">
    <property type="component" value="Unassembled WGS sequence"/>
</dbReference>
<dbReference type="GO" id="GO:0034657">
    <property type="term" value="C:GID complex"/>
    <property type="evidence" value="ECO:0007669"/>
    <property type="project" value="TreeGrafter"/>
</dbReference>
<dbReference type="PANTHER" id="PTHR15651:SF7">
    <property type="entry name" value="ARMADILLO REPEAT-CONTAINING PROTEIN 8"/>
    <property type="match status" value="1"/>
</dbReference>
<dbReference type="OMA" id="KYEVFIV"/>
<dbReference type="HOGENOM" id="CLU_373909_0_0_1"/>
<dbReference type="PANTHER" id="PTHR15651">
    <property type="entry name" value="ARMADILLO REPEAT-CONTAINING PROTEIN 8"/>
    <property type="match status" value="1"/>
</dbReference>
<evidence type="ECO:0000256" key="4">
    <source>
        <dbReference type="ARBA" id="ARBA00022737"/>
    </source>
</evidence>
<proteinExistence type="predicted"/>
<dbReference type="InterPro" id="IPR016024">
    <property type="entry name" value="ARM-type_fold"/>
</dbReference>
<evidence type="ECO:0000256" key="3">
    <source>
        <dbReference type="ARBA" id="ARBA00022490"/>
    </source>
</evidence>
<accession>S9W068</accession>
<dbReference type="AlphaFoldDB" id="S9W068"/>
<comment type="subcellular location">
    <subcellularLocation>
        <location evidence="2">Cytoplasm</location>
    </subcellularLocation>
    <subcellularLocation>
        <location evidence="1">Nucleus</location>
    </subcellularLocation>
</comment>
<evidence type="ECO:0000256" key="5">
    <source>
        <dbReference type="ARBA" id="ARBA00023242"/>
    </source>
</evidence>
<keyword evidence="4" id="KW-0677">Repeat</keyword>
<dbReference type="SUPFAM" id="SSF48371">
    <property type="entry name" value="ARM repeat"/>
    <property type="match status" value="2"/>
</dbReference>
<keyword evidence="3" id="KW-0963">Cytoplasm</keyword>
<dbReference type="OrthoDB" id="5559898at2759"/>
<evidence type="ECO:0000256" key="1">
    <source>
        <dbReference type="ARBA" id="ARBA00004123"/>
    </source>
</evidence>
<organism evidence="6 7">
    <name type="scientific">Schizosaccharomyces cryophilus (strain OY26 / ATCC MYA-4695 / CBS 11777 / NBRC 106824 / NRRL Y48691)</name>
    <name type="common">Fission yeast</name>
    <dbReference type="NCBI Taxonomy" id="653667"/>
    <lineage>
        <taxon>Eukaryota</taxon>
        <taxon>Fungi</taxon>
        <taxon>Dikarya</taxon>
        <taxon>Ascomycota</taxon>
        <taxon>Taphrinomycotina</taxon>
        <taxon>Schizosaccharomycetes</taxon>
        <taxon>Schizosaccharomycetales</taxon>
        <taxon>Schizosaccharomycetaceae</taxon>
        <taxon>Schizosaccharomyces</taxon>
    </lineage>
</organism>
<dbReference type="GeneID" id="25036929"/>
<dbReference type="RefSeq" id="XP_013024002.1">
    <property type="nucleotide sequence ID" value="XM_013168548.1"/>
</dbReference>
<evidence type="ECO:0000313" key="7">
    <source>
        <dbReference type="Proteomes" id="UP000015464"/>
    </source>
</evidence>
<gene>
    <name evidence="6" type="ORF">SPOG_02606</name>
</gene>
<keyword evidence="7" id="KW-1185">Reference proteome</keyword>
<dbReference type="InterPro" id="IPR011989">
    <property type="entry name" value="ARM-like"/>
</dbReference>
<name>S9W068_SCHCR</name>
<dbReference type="InterPro" id="IPR000225">
    <property type="entry name" value="Armadillo"/>
</dbReference>
<protein>
    <submittedName>
        <fullName evidence="6">Vacuolar import and degradation protein Vid28</fullName>
    </submittedName>
</protein>
<reference evidence="6 7" key="1">
    <citation type="journal article" date="2011" name="Science">
        <title>Comparative functional genomics of the fission yeasts.</title>
        <authorList>
            <person name="Rhind N."/>
            <person name="Chen Z."/>
            <person name="Yassour M."/>
            <person name="Thompson D.A."/>
            <person name="Haas B.J."/>
            <person name="Habib N."/>
            <person name="Wapinski I."/>
            <person name="Roy S."/>
            <person name="Lin M.F."/>
            <person name="Heiman D.I."/>
            <person name="Young S.K."/>
            <person name="Furuya K."/>
            <person name="Guo Y."/>
            <person name="Pidoux A."/>
            <person name="Chen H.M."/>
            <person name="Robbertse B."/>
            <person name="Goldberg J.M."/>
            <person name="Aoki K."/>
            <person name="Bayne E.H."/>
            <person name="Berlin A.M."/>
            <person name="Desjardins C.A."/>
            <person name="Dobbs E."/>
            <person name="Dukaj L."/>
            <person name="Fan L."/>
            <person name="FitzGerald M.G."/>
            <person name="French C."/>
            <person name="Gujja S."/>
            <person name="Hansen K."/>
            <person name="Keifenheim D."/>
            <person name="Levin J.Z."/>
            <person name="Mosher R.A."/>
            <person name="Mueller C.A."/>
            <person name="Pfiffner J."/>
            <person name="Priest M."/>
            <person name="Russ C."/>
            <person name="Smialowska A."/>
            <person name="Swoboda P."/>
            <person name="Sykes S.M."/>
            <person name="Vaughn M."/>
            <person name="Vengrova S."/>
            <person name="Yoder R."/>
            <person name="Zeng Q."/>
            <person name="Allshire R."/>
            <person name="Baulcombe D."/>
            <person name="Birren B.W."/>
            <person name="Brown W."/>
            <person name="Ekwall K."/>
            <person name="Kellis M."/>
            <person name="Leatherwood J."/>
            <person name="Levin H."/>
            <person name="Margalit H."/>
            <person name="Martienssen R."/>
            <person name="Nieduszynski C.A."/>
            <person name="Spatafora J.W."/>
            <person name="Friedman N."/>
            <person name="Dalgaard J.Z."/>
            <person name="Baumann P."/>
            <person name="Niki H."/>
            <person name="Regev A."/>
            <person name="Nusbaum C."/>
        </authorList>
    </citation>
    <scope>NUCLEOTIDE SEQUENCE [LARGE SCALE GENOMIC DNA]</scope>
    <source>
        <strain evidence="7">OY26 / ATCC MYA-4695 / CBS 11777 / NBRC 106824 / NRRL Y48691</strain>
    </source>
</reference>
<dbReference type="GO" id="GO:0005634">
    <property type="term" value="C:nucleus"/>
    <property type="evidence" value="ECO:0007669"/>
    <property type="project" value="UniProtKB-SubCell"/>
</dbReference>
<dbReference type="STRING" id="653667.S9W068"/>
<sequence length="771" mass="87948">MEENIESFNEDKLSLIFSNQSELLKNIIPFKNWVIGRNDRKELAIKAEAPKLLLNLFSSKEASLQEKYEVFIVLNSLMANDKKAFVHFLRPEDLLSVIELLSVKDNVPKNMLIITLKVFTIMLNFDQAAEFVTQMHFSSLFNRLFDLYRLPSQKKYPMFDDIRISSLAASVLDYLVSSKNPQVDSVPSFCNTVFSTIAHTSKLKESVRYRFFKSCDTLIVNSLAILNSYFKAFSWRTNLPQVNEFGEEDDFEKLENLKKVRLVLFGDNMSEQVCQLFSLAREYHSPIRLLALSCIVTLYKSGILGKSSEEEVKLIVIPILIRLFSQSQETQQIAPRLLAMLVNENEAMQKVAANANVITFSKELLNKVVKYSNEEFPVTEVSCLTDALRLPTNRKEQNDLIMESLLLFIAALTTSKDEYRKMVVDANYLPIIVDALSNESKNIRKAACECILSLTRSVYILRTGLAEADLNEPLMKLLIDSDVRVQSSAMAVVCNLLLKFSPLRHKFLTPEFIDVLVANTTAKDKSLRKKAVWALRNSVYENDEKLKKGIIQKLGRDRVLKLCDDEDLGVQEQILQVFRNFACPKGEGVYDFLEVVSLPVLLNILYQKLLTQNPTLMEPGIFTLVHVASSDDEFRDIILEDKNMLLLVKDIMLKEAERYRIEHVSDNSSSAGDSEMELQDDEFDLEMRPAFDVLEEDTLELNSGILLAGIWLCISLLWSNQGSTPTEEDIQGAKILRELGFEDCLFLLQNHPSPDVRERVKDALARIHVFS</sequence>
<dbReference type="InterPro" id="IPR038739">
    <property type="entry name" value="ARMC8/Vid28"/>
</dbReference>